<gene>
    <name evidence="1" type="ORF">DNJ96_09780</name>
</gene>
<evidence type="ECO:0000313" key="2">
    <source>
        <dbReference type="Proteomes" id="UP000292639"/>
    </source>
</evidence>
<dbReference type="AlphaFoldDB" id="A0A4Q9RA42"/>
<organism evidence="1 2">
    <name type="scientific">Stutzerimonas kirkiae</name>
    <dbReference type="NCBI Taxonomy" id="2211392"/>
    <lineage>
        <taxon>Bacteria</taxon>
        <taxon>Pseudomonadati</taxon>
        <taxon>Pseudomonadota</taxon>
        <taxon>Gammaproteobacteria</taxon>
        <taxon>Pseudomonadales</taxon>
        <taxon>Pseudomonadaceae</taxon>
        <taxon>Stutzerimonas</taxon>
    </lineage>
</organism>
<dbReference type="Proteomes" id="UP000292639">
    <property type="component" value="Unassembled WGS sequence"/>
</dbReference>
<keyword evidence="2" id="KW-1185">Reference proteome</keyword>
<sequence length="64" mass="6996">MPIVIVLTPAQAFELLPLASARLEYLKRQQNAADVAGCRENWGVTMWAEIVRALRGDGSVRATA</sequence>
<proteinExistence type="predicted"/>
<name>A0A4Q9RA42_9GAMM</name>
<accession>A0A4Q9RA42</accession>
<reference evidence="1 2" key="1">
    <citation type="submission" date="2018-06" db="EMBL/GenBank/DDBJ databases">
        <title>Three novel Pseudomonas species isolated from symptomatic oak.</title>
        <authorList>
            <person name="Bueno-Gonzalez V."/>
            <person name="Brady C."/>
        </authorList>
    </citation>
    <scope>NUCLEOTIDE SEQUENCE [LARGE SCALE GENOMIC DNA]</scope>
    <source>
        <strain evidence="1 2">P17C</strain>
    </source>
</reference>
<evidence type="ECO:0000313" key="1">
    <source>
        <dbReference type="EMBL" id="TBU96843.1"/>
    </source>
</evidence>
<protein>
    <submittedName>
        <fullName evidence="1">Uncharacterized protein</fullName>
    </submittedName>
</protein>
<dbReference type="RefSeq" id="WP_131185476.1">
    <property type="nucleotide sequence ID" value="NZ_QJUO01000028.1"/>
</dbReference>
<comment type="caution">
    <text evidence="1">The sequence shown here is derived from an EMBL/GenBank/DDBJ whole genome shotgun (WGS) entry which is preliminary data.</text>
</comment>
<dbReference type="EMBL" id="QJUP01000011">
    <property type="protein sequence ID" value="TBU96843.1"/>
    <property type="molecule type" value="Genomic_DNA"/>
</dbReference>